<dbReference type="EMBL" id="VZAD01000091">
    <property type="protein sequence ID" value="MQP12642.1"/>
    <property type="molecule type" value="Genomic_DNA"/>
</dbReference>
<accession>A0A6A7WDZ3</accession>
<evidence type="ECO:0000313" key="3">
    <source>
        <dbReference type="Proteomes" id="UP000384372"/>
    </source>
</evidence>
<dbReference type="RefSeq" id="WP_158464224.1">
    <property type="nucleotide sequence ID" value="NZ_VZAD01000091.1"/>
</dbReference>
<reference evidence="2 3" key="1">
    <citation type="submission" date="2019-09" db="EMBL/GenBank/DDBJ databases">
        <title>Distinct polysaccharide growth profiles of human intestinal Prevotella copri isolates.</title>
        <authorList>
            <person name="Fehlner-Peach H."/>
            <person name="Magnabosco C."/>
            <person name="Raghavan V."/>
            <person name="Scher J.U."/>
            <person name="Tett A."/>
            <person name="Cox L.M."/>
            <person name="Gottsegen C."/>
            <person name="Watters A."/>
            <person name="Wiltshire- Gordon J.D."/>
            <person name="Segata N."/>
            <person name="Bonneau R."/>
            <person name="Littman D.R."/>
        </authorList>
    </citation>
    <scope>NUCLEOTIDE SEQUENCE [LARGE SCALE GENOMIC DNA]</scope>
    <source>
        <strain evidence="3">iAQ1173</strain>
    </source>
</reference>
<feature type="domain" description="GmrSD restriction endonucleases N-terminal" evidence="1">
    <location>
        <begin position="12"/>
        <end position="245"/>
    </location>
</feature>
<organism evidence="2 3">
    <name type="scientific">Segatella copri</name>
    <dbReference type="NCBI Taxonomy" id="165179"/>
    <lineage>
        <taxon>Bacteria</taxon>
        <taxon>Pseudomonadati</taxon>
        <taxon>Bacteroidota</taxon>
        <taxon>Bacteroidia</taxon>
        <taxon>Bacteroidales</taxon>
        <taxon>Prevotellaceae</taxon>
        <taxon>Segatella</taxon>
    </lineage>
</organism>
<dbReference type="Pfam" id="PF03235">
    <property type="entry name" value="GmrSD_N"/>
    <property type="match status" value="1"/>
</dbReference>
<name>A0A6A7WDZ3_9BACT</name>
<keyword evidence="3" id="KW-1185">Reference proteome</keyword>
<protein>
    <submittedName>
        <fullName evidence="2">DUF262 domain-containing protein</fullName>
    </submittedName>
</protein>
<dbReference type="PANTHER" id="PTHR35149">
    <property type="entry name" value="SLL5132 PROTEIN"/>
    <property type="match status" value="1"/>
</dbReference>
<evidence type="ECO:0000313" key="2">
    <source>
        <dbReference type="EMBL" id="MQP12642.1"/>
    </source>
</evidence>
<gene>
    <name evidence="2" type="ORF">F7D20_11915</name>
</gene>
<evidence type="ECO:0000259" key="1">
    <source>
        <dbReference type="Pfam" id="PF03235"/>
    </source>
</evidence>
<dbReference type="Proteomes" id="UP000384372">
    <property type="component" value="Unassembled WGS sequence"/>
</dbReference>
<proteinExistence type="predicted"/>
<dbReference type="AlphaFoldDB" id="A0A6A7WDZ3"/>
<dbReference type="PANTHER" id="PTHR35149:SF2">
    <property type="entry name" value="DUF262 DOMAIN-CONTAINING PROTEIN"/>
    <property type="match status" value="1"/>
</dbReference>
<sequence>MALSLRAEQKSITNLFNSGEDIYVIPEYQRPYSWNKDTCYQFYSDITNAFLNDKDYFVGNIIMARSNMETSRPNVVDGQQRLITLWLFTKVLTILHPDKSRLVRLLEVESVLSDNSLPRIDSKVYEHDDQKNIESVLSYSLETFENLWLEISNVKHKLENEKKYSSIEINALYLYKWMSEFYDNLQHPEKKTEFLVYFLERVYLLPIELDGKDMEEASDRALTIFETINNRGQILEDSDIFKARLYKSAKAEGRGDEFIEQWLEFNAICADLKISVDDLFRYYYHILRGKEGVTTNEGSLREYLTRDNNSALSAKPYKEVIEDLSTITNILQWLNAPEKMSIKVAQMLQLISQYSNQYPRYALVNYLFTEGIEQDEKLKNFLRTIVKYYYYRGATIQVKYETYRINKFIAKHQKIEPYDCSDIDEDYFDHLGLLRNGYALLAHYLMFPDKYESNIYFDKIIYRRDFEMLPIEWHTKNFDEINNNIANFVVLDIPKKSLSLKAKMQYYLTSKLDDVCDIFSTSKTLSLDCFMRREKKLKSVLLDYFKK</sequence>
<dbReference type="InterPro" id="IPR004919">
    <property type="entry name" value="GmrSD_N"/>
</dbReference>
<comment type="caution">
    <text evidence="2">The sequence shown here is derived from an EMBL/GenBank/DDBJ whole genome shotgun (WGS) entry which is preliminary data.</text>
</comment>
<dbReference type="OrthoDB" id="9798761at2"/>